<proteinExistence type="predicted"/>
<dbReference type="PANTHER" id="PTHR30273:SF2">
    <property type="entry name" value="PROTEIN FECR"/>
    <property type="match status" value="1"/>
</dbReference>
<evidence type="ECO:0000259" key="2">
    <source>
        <dbReference type="Pfam" id="PF16220"/>
    </source>
</evidence>
<dbReference type="Proteomes" id="UP000001036">
    <property type="component" value="Chromosome"/>
</dbReference>
<dbReference type="Gene3D" id="2.60.120.1440">
    <property type="match status" value="1"/>
</dbReference>
<feature type="domain" description="FecR N-terminal" evidence="2">
    <location>
        <begin position="17"/>
        <end position="57"/>
    </location>
</feature>
<gene>
    <name evidence="3" type="primary">fecR</name>
    <name evidence="3" type="ordered locus">CJA_2293</name>
</gene>
<keyword evidence="4" id="KW-1185">Reference proteome</keyword>
<dbReference type="GO" id="GO:0016989">
    <property type="term" value="F:sigma factor antagonist activity"/>
    <property type="evidence" value="ECO:0007669"/>
    <property type="project" value="TreeGrafter"/>
</dbReference>
<dbReference type="InterPro" id="IPR032623">
    <property type="entry name" value="FecR_N"/>
</dbReference>
<dbReference type="HOGENOM" id="CLU_050192_0_0_6"/>
<feature type="domain" description="FecR protein" evidence="1">
    <location>
        <begin position="114"/>
        <end position="218"/>
    </location>
</feature>
<sequence length="332" mass="37017">MENPIASAKVIDPDIRRQAIAWYVLMNSGEATAAERSACEHWLALHPQHADAWSRLDSVRNALAGVPGNIAIPTLTGGNTNRRGLLKGGAWLALGLGSGALMWREQPWRTYMADFKTRTGEQRQFTLDDGSQLLLNTDTQIDLRFSNHTRLLHLLHGEVLIQTAADQSGSFDESRSRKASRPFEIQTAQGRIRALGTRFVVRDQQDYTLVTVLEHAVEIRLQNRSAPVRLEAGQQVRFSRERVEQPQPVSANADAWVHGQLAVNDQPLGEVITELARYRPGILRISPEASAIRVSGVFPVKDTDRTLAVLASRFPIRINATTPYWIRIELAP</sequence>
<evidence type="ECO:0000313" key="4">
    <source>
        <dbReference type="Proteomes" id="UP000001036"/>
    </source>
</evidence>
<evidence type="ECO:0000259" key="1">
    <source>
        <dbReference type="Pfam" id="PF04773"/>
    </source>
</evidence>
<dbReference type="PANTHER" id="PTHR30273">
    <property type="entry name" value="PERIPLASMIC SIGNAL SENSOR AND SIGMA FACTOR ACTIVATOR FECR-RELATED"/>
    <property type="match status" value="1"/>
</dbReference>
<dbReference type="eggNOG" id="COG3712">
    <property type="taxonomic scope" value="Bacteria"/>
</dbReference>
<organism evidence="3 4">
    <name type="scientific">Cellvibrio japonicus (strain Ueda107)</name>
    <name type="common">Pseudomonas fluorescens subsp. cellulosa</name>
    <dbReference type="NCBI Taxonomy" id="498211"/>
    <lineage>
        <taxon>Bacteria</taxon>
        <taxon>Pseudomonadati</taxon>
        <taxon>Pseudomonadota</taxon>
        <taxon>Gammaproteobacteria</taxon>
        <taxon>Cellvibrionales</taxon>
        <taxon>Cellvibrionaceae</taxon>
        <taxon>Cellvibrio</taxon>
    </lineage>
</organism>
<dbReference type="Pfam" id="PF16220">
    <property type="entry name" value="DUF4880"/>
    <property type="match status" value="1"/>
</dbReference>
<dbReference type="RefSeq" id="WP_012487893.1">
    <property type="nucleotide sequence ID" value="NC_010995.1"/>
</dbReference>
<dbReference type="OrthoDB" id="1099576at2"/>
<dbReference type="InterPro" id="IPR012373">
    <property type="entry name" value="Ferrdict_sens_TM"/>
</dbReference>
<protein>
    <submittedName>
        <fullName evidence="3">Transmembrane sensor</fullName>
    </submittedName>
</protein>
<reference evidence="3 4" key="1">
    <citation type="journal article" date="2008" name="J. Bacteriol.">
        <title>Insights into plant cell wall degradation from the genome sequence of the soil bacterium Cellvibrio japonicus.</title>
        <authorList>
            <person name="Deboy R.T."/>
            <person name="Mongodin E.F."/>
            <person name="Fouts D.E."/>
            <person name="Tailford L.E."/>
            <person name="Khouri H."/>
            <person name="Emerson J.B."/>
            <person name="Mohamoud Y."/>
            <person name="Watkins K."/>
            <person name="Henrissat B."/>
            <person name="Gilbert H.J."/>
            <person name="Nelson K.E."/>
        </authorList>
    </citation>
    <scope>NUCLEOTIDE SEQUENCE [LARGE SCALE GENOMIC DNA]</scope>
    <source>
        <strain evidence="3 4">Ueda107</strain>
    </source>
</reference>
<dbReference type="Pfam" id="PF04773">
    <property type="entry name" value="FecR"/>
    <property type="match status" value="1"/>
</dbReference>
<dbReference type="PIRSF" id="PIRSF018266">
    <property type="entry name" value="FecR"/>
    <property type="match status" value="1"/>
</dbReference>
<dbReference type="KEGG" id="cja:CJA_2293"/>
<keyword evidence="3" id="KW-0812">Transmembrane</keyword>
<dbReference type="InterPro" id="IPR006860">
    <property type="entry name" value="FecR"/>
</dbReference>
<evidence type="ECO:0000313" key="3">
    <source>
        <dbReference type="EMBL" id="ACE83574.1"/>
    </source>
</evidence>
<dbReference type="STRING" id="498211.CJA_2293"/>
<keyword evidence="3" id="KW-0472">Membrane</keyword>
<dbReference type="AlphaFoldDB" id="B3PJT3"/>
<name>B3PJT3_CELJU</name>
<accession>B3PJT3</accession>
<dbReference type="EMBL" id="CP000934">
    <property type="protein sequence ID" value="ACE83574.1"/>
    <property type="molecule type" value="Genomic_DNA"/>
</dbReference>